<evidence type="ECO:0000256" key="2">
    <source>
        <dbReference type="ARBA" id="ARBA00023315"/>
    </source>
</evidence>
<keyword evidence="2" id="KW-0012">Acyltransferase</keyword>
<accession>A0ABU8IKS8</accession>
<comment type="caution">
    <text evidence="4">The sequence shown here is derived from an EMBL/GenBank/DDBJ whole genome shotgun (WGS) entry which is preliminary data.</text>
</comment>
<dbReference type="CDD" id="cd04301">
    <property type="entry name" value="NAT_SF"/>
    <property type="match status" value="1"/>
</dbReference>
<reference evidence="4 5" key="1">
    <citation type="journal article" date="2022" name="Arch. Microbiol.">
        <title>Paraburkholderia bengalensis sp. nov. isolated from roots of Oryza sativa, IR64.</title>
        <authorList>
            <person name="Nag P."/>
            <person name="Mondal N."/>
            <person name="Sarkar J."/>
            <person name="Das S."/>
        </authorList>
    </citation>
    <scope>NUCLEOTIDE SEQUENCE [LARGE SCALE GENOMIC DNA]</scope>
    <source>
        <strain evidence="4 5">IR64_4_BI</strain>
    </source>
</reference>
<protein>
    <submittedName>
        <fullName evidence="4">GNAT family N-acetyltransferase</fullName>
    </submittedName>
</protein>
<dbReference type="InterPro" id="IPR000182">
    <property type="entry name" value="GNAT_dom"/>
</dbReference>
<evidence type="ECO:0000259" key="3">
    <source>
        <dbReference type="PROSITE" id="PS51186"/>
    </source>
</evidence>
<evidence type="ECO:0000313" key="5">
    <source>
        <dbReference type="Proteomes" id="UP001386437"/>
    </source>
</evidence>
<dbReference type="SUPFAM" id="SSF55729">
    <property type="entry name" value="Acyl-CoA N-acyltransferases (Nat)"/>
    <property type="match status" value="1"/>
</dbReference>
<dbReference type="Gene3D" id="3.40.630.30">
    <property type="match status" value="1"/>
</dbReference>
<keyword evidence="1" id="KW-0808">Transferase</keyword>
<dbReference type="EMBL" id="JACFYJ010000002">
    <property type="protein sequence ID" value="MEI5996121.1"/>
    <property type="molecule type" value="Genomic_DNA"/>
</dbReference>
<dbReference type="Pfam" id="PF00583">
    <property type="entry name" value="Acetyltransf_1"/>
    <property type="match status" value="1"/>
</dbReference>
<dbReference type="InterPro" id="IPR016181">
    <property type="entry name" value="Acyl_CoA_acyltransferase"/>
</dbReference>
<dbReference type="InterPro" id="IPR050832">
    <property type="entry name" value="Bact_Acetyltransf"/>
</dbReference>
<dbReference type="PROSITE" id="PS51186">
    <property type="entry name" value="GNAT"/>
    <property type="match status" value="1"/>
</dbReference>
<sequence length="152" mass="16960">MRPMNTVRLRLRPVVPADHPTVLRILKEATAEQAASQGLIDDVVQFGREDLILKDAMLVCADDEPIGILSVDKRPGDWRLRALKIEAGYRRKGFGTLLLLAILDEAQAARVSVSVILEHGNAAIRLFQRQGFEILTKTATEVLLKRRVSPKK</sequence>
<dbReference type="PANTHER" id="PTHR43877">
    <property type="entry name" value="AMINOALKYLPHOSPHONATE N-ACETYLTRANSFERASE-RELATED-RELATED"/>
    <property type="match status" value="1"/>
</dbReference>
<proteinExistence type="predicted"/>
<dbReference type="Proteomes" id="UP001386437">
    <property type="component" value="Unassembled WGS sequence"/>
</dbReference>
<evidence type="ECO:0000313" key="4">
    <source>
        <dbReference type="EMBL" id="MEI5996121.1"/>
    </source>
</evidence>
<gene>
    <name evidence="4" type="ORF">H3V53_02520</name>
</gene>
<dbReference type="RefSeq" id="WP_336596571.1">
    <property type="nucleotide sequence ID" value="NZ_JACFYJ010000002.1"/>
</dbReference>
<name>A0ABU8IKS8_9BURK</name>
<organism evidence="4 5">
    <name type="scientific">Paraburkholderia bengalensis</name>
    <dbReference type="NCBI Taxonomy" id="2747562"/>
    <lineage>
        <taxon>Bacteria</taxon>
        <taxon>Pseudomonadati</taxon>
        <taxon>Pseudomonadota</taxon>
        <taxon>Betaproteobacteria</taxon>
        <taxon>Burkholderiales</taxon>
        <taxon>Burkholderiaceae</taxon>
        <taxon>Paraburkholderia</taxon>
    </lineage>
</organism>
<feature type="domain" description="N-acetyltransferase" evidence="3">
    <location>
        <begin position="9"/>
        <end position="152"/>
    </location>
</feature>
<keyword evidence="5" id="KW-1185">Reference proteome</keyword>
<evidence type="ECO:0000256" key="1">
    <source>
        <dbReference type="ARBA" id="ARBA00022679"/>
    </source>
</evidence>